<dbReference type="KEGG" id="clup:CLUP02_04153"/>
<feature type="region of interest" description="Disordered" evidence="1">
    <location>
        <begin position="439"/>
        <end position="462"/>
    </location>
</feature>
<evidence type="ECO:0000313" key="3">
    <source>
        <dbReference type="Proteomes" id="UP000830671"/>
    </source>
</evidence>
<accession>A0A9Q8SJS3</accession>
<proteinExistence type="predicted"/>
<organism evidence="2 3">
    <name type="scientific">Colletotrichum lupini</name>
    <dbReference type="NCBI Taxonomy" id="145971"/>
    <lineage>
        <taxon>Eukaryota</taxon>
        <taxon>Fungi</taxon>
        <taxon>Dikarya</taxon>
        <taxon>Ascomycota</taxon>
        <taxon>Pezizomycotina</taxon>
        <taxon>Sordariomycetes</taxon>
        <taxon>Hypocreomycetidae</taxon>
        <taxon>Glomerellales</taxon>
        <taxon>Glomerellaceae</taxon>
        <taxon>Colletotrichum</taxon>
        <taxon>Colletotrichum acutatum species complex</taxon>
    </lineage>
</organism>
<dbReference type="GeneID" id="73338179"/>
<dbReference type="EMBL" id="CP019474">
    <property type="protein sequence ID" value="UQC78676.1"/>
    <property type="molecule type" value="Genomic_DNA"/>
</dbReference>
<gene>
    <name evidence="2" type="ORF">CLUP02_04153</name>
</gene>
<keyword evidence="3" id="KW-1185">Reference proteome</keyword>
<feature type="region of interest" description="Disordered" evidence="1">
    <location>
        <begin position="259"/>
        <end position="282"/>
    </location>
</feature>
<protein>
    <submittedName>
        <fullName evidence="2">Uncharacterized protein</fullName>
    </submittedName>
</protein>
<evidence type="ECO:0000256" key="1">
    <source>
        <dbReference type="SAM" id="MobiDB-lite"/>
    </source>
</evidence>
<feature type="compositionally biased region" description="Basic residues" evidence="1">
    <location>
        <begin position="272"/>
        <end position="282"/>
    </location>
</feature>
<dbReference type="Proteomes" id="UP000830671">
    <property type="component" value="Chromosome 2"/>
</dbReference>
<dbReference type="AlphaFoldDB" id="A0A9Q8SJS3"/>
<reference evidence="2" key="1">
    <citation type="journal article" date="2021" name="Mol. Plant Microbe Interact.">
        <title>Complete Genome Sequence of the Plant-Pathogenic Fungus Colletotrichum lupini.</title>
        <authorList>
            <person name="Baroncelli R."/>
            <person name="Pensec F."/>
            <person name="Da Lio D."/>
            <person name="Boufleur T."/>
            <person name="Vicente I."/>
            <person name="Sarrocco S."/>
            <person name="Picot A."/>
            <person name="Baraldi E."/>
            <person name="Sukno S."/>
            <person name="Thon M."/>
            <person name="Le Floch G."/>
        </authorList>
    </citation>
    <scope>NUCLEOTIDE SEQUENCE</scope>
    <source>
        <strain evidence="2">IMI 504893</strain>
    </source>
</reference>
<feature type="compositionally biased region" description="Basic residues" evidence="1">
    <location>
        <begin position="450"/>
        <end position="462"/>
    </location>
</feature>
<name>A0A9Q8SJS3_9PEZI</name>
<dbReference type="RefSeq" id="XP_049140312.1">
    <property type="nucleotide sequence ID" value="XM_049283169.1"/>
</dbReference>
<evidence type="ECO:0000313" key="2">
    <source>
        <dbReference type="EMBL" id="UQC78676.1"/>
    </source>
</evidence>
<sequence length="462" mass="51272">MRVLAIISALEEFLLPFASPGTLRNTSAEHNLTSISRCAKMTTSSDGPSIARSASAVWKTHFPFIFRSFGRYAHQFPGSGTLEDSKGRFRLHIPDGLCLLNSWNQSAGHRQQKSPYSATQVHAVLVLNCLMGFVKLTGFINGRGGFPEMDSRMKIVCRPGGIDGISCWDSAATMLTSSPRVPTTPAKLVSEVSGSCLKLPKSEPEGPQCGLCLELQTIISKYLPTDLRWNQESGDAKSCNQYATDIRREKDYGTKDLQIPWRTSFPQPPRPHPGRLGHGRKHSPVEVARQVSPTHYHASDTSPGPERPRLDSLFFPAGAEPADRVRRRSIACLDHWFGISAAFLTDNGHRRRHTAPAPPEPKFKDKGLSDLQFYASFLFRHQALVICQLRISAVLENGGTKRSGLRRFDLAVFCSDGPTTASFNHQKGIRGIEQSLQPSNMKKREERMRRGARARQITRGRG</sequence>